<proteinExistence type="predicted"/>
<reference evidence="2 3" key="1">
    <citation type="submission" date="2024-05" db="EMBL/GenBank/DDBJ databases">
        <title>Haplotype-resolved chromosome-level genome assembly of Huyou (Citrus changshanensis).</title>
        <authorList>
            <person name="Miao C."/>
            <person name="Chen W."/>
            <person name="Wu Y."/>
            <person name="Wang L."/>
            <person name="Zhao S."/>
            <person name="Grierson D."/>
            <person name="Xu C."/>
            <person name="Chen K."/>
        </authorList>
    </citation>
    <scope>NUCLEOTIDE SEQUENCE [LARGE SCALE GENOMIC DNA]</scope>
    <source>
        <strain evidence="2">01-14</strain>
        <tissue evidence="2">Leaf</tissue>
    </source>
</reference>
<dbReference type="PANTHER" id="PTHR33070:SF129">
    <property type="entry name" value="DUF241 DOMAIN PROTEIN"/>
    <property type="match status" value="1"/>
</dbReference>
<dbReference type="InterPro" id="IPR004320">
    <property type="entry name" value="BPS1_pln"/>
</dbReference>
<dbReference type="EMBL" id="JBCGBO010000003">
    <property type="protein sequence ID" value="KAK9214905.1"/>
    <property type="molecule type" value="Genomic_DNA"/>
</dbReference>
<keyword evidence="1" id="KW-0472">Membrane</keyword>
<keyword evidence="3" id="KW-1185">Reference proteome</keyword>
<feature type="transmembrane region" description="Helical" evidence="1">
    <location>
        <begin position="12"/>
        <end position="36"/>
    </location>
</feature>
<sequence length="127" mass="14158">MNALLNISPAVYISFSILSIIEAVTLSVFESLLSFISGPRTPSNLSSFALVTKLISPQKNFMRGRQNRKVDSALSTVLGHKISKSDNNIYFQNQLKEMESSIQDLEEGLESLSRHLIKARVSLLNIF</sequence>
<dbReference type="GO" id="GO:0048364">
    <property type="term" value="P:root development"/>
    <property type="evidence" value="ECO:0007669"/>
    <property type="project" value="InterPro"/>
</dbReference>
<keyword evidence="1" id="KW-0812">Transmembrane</keyword>
<dbReference type="AlphaFoldDB" id="A0AAP0QTX1"/>
<organism evidence="2 3">
    <name type="scientific">Citrus x changshan-huyou</name>
    <dbReference type="NCBI Taxonomy" id="2935761"/>
    <lineage>
        <taxon>Eukaryota</taxon>
        <taxon>Viridiplantae</taxon>
        <taxon>Streptophyta</taxon>
        <taxon>Embryophyta</taxon>
        <taxon>Tracheophyta</taxon>
        <taxon>Spermatophyta</taxon>
        <taxon>Magnoliopsida</taxon>
        <taxon>eudicotyledons</taxon>
        <taxon>Gunneridae</taxon>
        <taxon>Pentapetalae</taxon>
        <taxon>rosids</taxon>
        <taxon>malvids</taxon>
        <taxon>Sapindales</taxon>
        <taxon>Rutaceae</taxon>
        <taxon>Aurantioideae</taxon>
        <taxon>Citrus</taxon>
    </lineage>
</organism>
<accession>A0AAP0QTX1</accession>
<name>A0AAP0QTX1_9ROSI</name>
<evidence type="ECO:0000313" key="2">
    <source>
        <dbReference type="EMBL" id="KAK9214905.1"/>
    </source>
</evidence>
<keyword evidence="1" id="KW-1133">Transmembrane helix</keyword>
<evidence type="ECO:0000313" key="3">
    <source>
        <dbReference type="Proteomes" id="UP001428341"/>
    </source>
</evidence>
<evidence type="ECO:0000256" key="1">
    <source>
        <dbReference type="SAM" id="Phobius"/>
    </source>
</evidence>
<dbReference type="Pfam" id="PF03087">
    <property type="entry name" value="BPS1"/>
    <property type="match status" value="1"/>
</dbReference>
<dbReference type="Proteomes" id="UP001428341">
    <property type="component" value="Unassembled WGS sequence"/>
</dbReference>
<dbReference type="GO" id="GO:0048367">
    <property type="term" value="P:shoot system development"/>
    <property type="evidence" value="ECO:0007669"/>
    <property type="project" value="InterPro"/>
</dbReference>
<dbReference type="PANTHER" id="PTHR33070">
    <property type="entry name" value="OS06G0725500 PROTEIN"/>
    <property type="match status" value="1"/>
</dbReference>
<comment type="caution">
    <text evidence="2">The sequence shown here is derived from an EMBL/GenBank/DDBJ whole genome shotgun (WGS) entry which is preliminary data.</text>
</comment>
<protein>
    <submittedName>
        <fullName evidence="2">Uncharacterized protein</fullName>
    </submittedName>
</protein>
<gene>
    <name evidence="2" type="ORF">WN944_006905</name>
</gene>